<gene>
    <name evidence="12" type="ORF">ABS361_05795</name>
</gene>
<protein>
    <recommendedName>
        <fullName evidence="5">2-amino-3-carboxymuconate-6-semialdehyde decarboxylase</fullName>
        <ecNumber evidence="4">4.1.1.45</ecNumber>
    </recommendedName>
    <alternativeName>
        <fullName evidence="10">Picolinate carboxylase</fullName>
    </alternativeName>
</protein>
<proteinExistence type="inferred from homology"/>
<comment type="similarity">
    <text evidence="2">Belongs to the metallo-dependent hydrolases superfamily. ACMSD family.</text>
</comment>
<evidence type="ECO:0000256" key="1">
    <source>
        <dbReference type="ARBA" id="ARBA00005079"/>
    </source>
</evidence>
<dbReference type="EMBL" id="CP158568">
    <property type="protein sequence ID" value="XBY45776.1"/>
    <property type="molecule type" value="Genomic_DNA"/>
</dbReference>
<keyword evidence="9" id="KW-0456">Lyase</keyword>
<evidence type="ECO:0000256" key="3">
    <source>
        <dbReference type="ARBA" id="ARBA00011245"/>
    </source>
</evidence>
<feature type="domain" description="Amidohydrolase-related" evidence="11">
    <location>
        <begin position="11"/>
        <end position="336"/>
    </location>
</feature>
<dbReference type="KEGG" id="mflg:ABS361_05795"/>
<comment type="subunit">
    <text evidence="3">Monomer.</text>
</comment>
<accession>A0AAU7XEE5</accession>
<keyword evidence="7" id="KW-0210">Decarboxylase</keyword>
<dbReference type="AlphaFoldDB" id="A0AAU7XEE5"/>
<dbReference type="PANTHER" id="PTHR21240">
    <property type="entry name" value="2-AMINO-3-CARBOXYLMUCONATE-6-SEMIALDEHYDE DECARBOXYLASE"/>
    <property type="match status" value="1"/>
</dbReference>
<comment type="pathway">
    <text evidence="1">Secondary metabolite metabolism; quinolate metabolism.</text>
</comment>
<dbReference type="GO" id="GO:0001760">
    <property type="term" value="F:aminocarboxymuconate-semialdehyde decarboxylase activity"/>
    <property type="evidence" value="ECO:0007669"/>
    <property type="project" value="UniProtKB-EC"/>
</dbReference>
<dbReference type="InterPro" id="IPR032466">
    <property type="entry name" value="Metal_Hydrolase"/>
</dbReference>
<reference evidence="12" key="1">
    <citation type="submission" date="2024-06" db="EMBL/GenBank/DDBJ databases">
        <title>Methylostella associata gen. nov., sp. nov., a novel Ancalomicrobiaceae-affiliated facultatively methylotrophic bacteria that feed on methanotrophs of the genus Methylococcus.</title>
        <authorList>
            <person name="Saltykova V."/>
            <person name="Danilova O.V."/>
            <person name="Oshkin I.Y."/>
            <person name="Belova S.E."/>
            <person name="Pimenov N.V."/>
            <person name="Dedysh S.N."/>
        </authorList>
    </citation>
    <scope>NUCLEOTIDE SEQUENCE</scope>
    <source>
        <strain evidence="12">S20</strain>
    </source>
</reference>
<evidence type="ECO:0000256" key="7">
    <source>
        <dbReference type="ARBA" id="ARBA00022793"/>
    </source>
</evidence>
<dbReference type="GO" id="GO:0016787">
    <property type="term" value="F:hydrolase activity"/>
    <property type="evidence" value="ECO:0007669"/>
    <property type="project" value="InterPro"/>
</dbReference>
<evidence type="ECO:0000256" key="9">
    <source>
        <dbReference type="ARBA" id="ARBA00023239"/>
    </source>
</evidence>
<evidence type="ECO:0000313" key="12">
    <source>
        <dbReference type="EMBL" id="XBY45776.1"/>
    </source>
</evidence>
<dbReference type="Gene3D" id="3.20.20.140">
    <property type="entry name" value="Metal-dependent hydrolases"/>
    <property type="match status" value="1"/>
</dbReference>
<evidence type="ECO:0000256" key="10">
    <source>
        <dbReference type="ARBA" id="ARBA00031120"/>
    </source>
</evidence>
<dbReference type="GO" id="GO:0019748">
    <property type="term" value="P:secondary metabolic process"/>
    <property type="evidence" value="ECO:0007669"/>
    <property type="project" value="TreeGrafter"/>
</dbReference>
<dbReference type="InterPro" id="IPR032465">
    <property type="entry name" value="ACMSD"/>
</dbReference>
<keyword evidence="8" id="KW-0862">Zinc</keyword>
<dbReference type="SUPFAM" id="SSF51556">
    <property type="entry name" value="Metallo-dependent hydrolases"/>
    <property type="match status" value="1"/>
</dbReference>
<evidence type="ECO:0000256" key="8">
    <source>
        <dbReference type="ARBA" id="ARBA00022833"/>
    </source>
</evidence>
<dbReference type="EC" id="4.1.1.45" evidence="4"/>
<evidence type="ECO:0000256" key="4">
    <source>
        <dbReference type="ARBA" id="ARBA00012365"/>
    </source>
</evidence>
<evidence type="ECO:0000256" key="6">
    <source>
        <dbReference type="ARBA" id="ARBA00022723"/>
    </source>
</evidence>
<dbReference type="PANTHER" id="PTHR21240:SF27">
    <property type="entry name" value="2-AMINO-3-CARBOXYMUCONATE-6-SEMIALDEHYDE DECARBOXYLASE"/>
    <property type="match status" value="1"/>
</dbReference>
<evidence type="ECO:0000256" key="5">
    <source>
        <dbReference type="ARBA" id="ARBA00021214"/>
    </source>
</evidence>
<evidence type="ECO:0000256" key="2">
    <source>
        <dbReference type="ARBA" id="ARBA00005871"/>
    </source>
</evidence>
<dbReference type="GO" id="GO:0005829">
    <property type="term" value="C:cytosol"/>
    <property type="evidence" value="ECO:0007669"/>
    <property type="project" value="TreeGrafter"/>
</dbReference>
<dbReference type="InterPro" id="IPR006680">
    <property type="entry name" value="Amidohydro-rel"/>
</dbReference>
<evidence type="ECO:0000259" key="11">
    <source>
        <dbReference type="Pfam" id="PF04909"/>
    </source>
</evidence>
<organism evidence="12">
    <name type="scientific">Methyloraptor flagellatus</name>
    <dbReference type="NCBI Taxonomy" id="3162530"/>
    <lineage>
        <taxon>Bacteria</taxon>
        <taxon>Pseudomonadati</taxon>
        <taxon>Pseudomonadota</taxon>
        <taxon>Alphaproteobacteria</taxon>
        <taxon>Hyphomicrobiales</taxon>
        <taxon>Ancalomicrobiaceae</taxon>
        <taxon>Methyloraptor</taxon>
    </lineage>
</organism>
<dbReference type="RefSeq" id="WP_407050872.1">
    <property type="nucleotide sequence ID" value="NZ_CP158568.1"/>
</dbReference>
<dbReference type="Pfam" id="PF04909">
    <property type="entry name" value="Amidohydro_2"/>
    <property type="match status" value="1"/>
</dbReference>
<sequence>MAILTRCTCGIDIHAHVVPEAFPRSIRVPEPTSWPSMAEAGACAKTVTIAGKPYRTVSDLCWDVEKRIAELDRMGIHLQVVSPMPELLSTWMEPDAADDLLRYINDRTAEMVARSGGRLAGFGGVPLQDLDRAIRELDRVVGELGFLGVEIGSNVEGKPIGAPEFAPFFAEAERLGAAVFVHALRPTGMDRLVGPGQLQQVLAYPTDVGLAAASAVTGNLMVRHPDLRIAFSHGGGTFGLLLPRLIEGHKVFPALGAEMPVPPLDQARRLFFDGLVYDGPTLARLVDLFGDDRVMIGTDHPFNFHDRTPIDRIEATFADPERRMRLIATNAERFLALAPGGQP</sequence>
<keyword evidence="6" id="KW-0479">Metal-binding</keyword>
<dbReference type="GO" id="GO:0046872">
    <property type="term" value="F:metal ion binding"/>
    <property type="evidence" value="ECO:0007669"/>
    <property type="project" value="UniProtKB-KW"/>
</dbReference>
<name>A0AAU7XEE5_9HYPH</name>